<proteinExistence type="predicted"/>
<organism evidence="1 2">
    <name type="scientific">Mycobacterium phage Jeeves</name>
    <dbReference type="NCBI Taxonomy" id="2652402"/>
    <lineage>
        <taxon>Viruses</taxon>
        <taxon>Duplodnaviria</taxon>
        <taxon>Heunggongvirae</taxon>
        <taxon>Uroviricota</taxon>
        <taxon>Caudoviricetes</taxon>
        <taxon>Luchadorvirus</taxon>
        <taxon>Luchadorvirus jeeves</taxon>
        <taxon>Lucadorvirus jeeves</taxon>
    </lineage>
</organism>
<dbReference type="EMBL" id="MN310541">
    <property type="protein sequence ID" value="QFG04482.1"/>
    <property type="molecule type" value="Genomic_DNA"/>
</dbReference>
<dbReference type="RefSeq" id="YP_010104317.1">
    <property type="nucleotide sequence ID" value="NC_055817.1"/>
</dbReference>
<accession>A0A5J6T5N2</accession>
<reference evidence="1 2" key="1">
    <citation type="submission" date="2019-08" db="EMBL/GenBank/DDBJ databases">
        <authorList>
            <person name="Pratt D."/>
            <person name="Casey M."/>
            <person name="Delaney K."/>
            <person name="Garza G."/>
            <person name="Hunt M."/>
            <person name="Riley S."/>
            <person name="Reid J."/>
            <person name="Ettinger A.-S.H."/>
            <person name="Ettinger W.F."/>
            <person name="Fay M."/>
            <person name="Mckenzie S.K."/>
            <person name="Anders K.R."/>
            <person name="Garlena R.A."/>
            <person name="Russell D.A."/>
            <person name="Pope W.H."/>
            <person name="Jacobs-Sera D."/>
            <person name="Hatfull G.F."/>
        </authorList>
    </citation>
    <scope>NUCLEOTIDE SEQUENCE [LARGE SCALE GENOMIC DNA]</scope>
</reference>
<evidence type="ECO:0000313" key="1">
    <source>
        <dbReference type="EMBL" id="QFG04482.1"/>
    </source>
</evidence>
<dbReference type="Proteomes" id="UP000327532">
    <property type="component" value="Segment"/>
</dbReference>
<gene>
    <name evidence="1" type="primary">6</name>
    <name evidence="1" type="ORF">SEA_JEEVES_6</name>
</gene>
<protein>
    <submittedName>
        <fullName evidence="1">Uncharacterized protein</fullName>
    </submittedName>
</protein>
<keyword evidence="2" id="KW-1185">Reference proteome</keyword>
<dbReference type="GeneID" id="65122261"/>
<sequence>MSDLGTALPVDALFLVDGRDFRWEFDNIDPVSKEPVPWPAGQLFLELLTGGEHNALHQVYITGATGGTYTLNPAGMGNTAPIDYNDVSENPQGLAGDINDAVTAVVGAGNAFVHPVSLYPAWTLTFNLNSGKPLTEQTVNTINKAVNDFFDTFEQLFGVNIEMTVTDAFNFKLVVTSIRSFDEVGVVTFAVDVVGTAVKNAVNAVAGMTGTVNTVNTDFYWNRTYQIEFLGSLALQPLPLTTANTASLTGAQKRIDTEILEPGKKRLTVFPFTLTGSKASIKIESEEADKLFHRCLWQVYFLPTGEIKGGDPKQIGIVYRQPRQA</sequence>
<dbReference type="KEGG" id="vg:65122261"/>
<evidence type="ECO:0000313" key="2">
    <source>
        <dbReference type="Proteomes" id="UP000327532"/>
    </source>
</evidence>
<name>A0A5J6T5N2_9CAUD</name>